<protein>
    <recommendedName>
        <fullName evidence="6">RNA polymerase sigma factor</fullName>
    </recommendedName>
</protein>
<dbReference type="InterPro" id="IPR000838">
    <property type="entry name" value="RNA_pol_sigma70_ECF_CS"/>
</dbReference>
<dbReference type="Pfam" id="PF08281">
    <property type="entry name" value="Sigma70_r4_2"/>
    <property type="match status" value="1"/>
</dbReference>
<keyword evidence="3 6" id="KW-0731">Sigma factor</keyword>
<dbReference type="GO" id="GO:0003677">
    <property type="term" value="F:DNA binding"/>
    <property type="evidence" value="ECO:0007669"/>
    <property type="project" value="UniProtKB-KW"/>
</dbReference>
<dbReference type="SUPFAM" id="SSF88946">
    <property type="entry name" value="Sigma2 domain of RNA polymerase sigma factors"/>
    <property type="match status" value="1"/>
</dbReference>
<organism evidence="9 10">
    <name type="scientific">Cnuella takakiae</name>
    <dbReference type="NCBI Taxonomy" id="1302690"/>
    <lineage>
        <taxon>Bacteria</taxon>
        <taxon>Pseudomonadati</taxon>
        <taxon>Bacteroidota</taxon>
        <taxon>Chitinophagia</taxon>
        <taxon>Chitinophagales</taxon>
        <taxon>Chitinophagaceae</taxon>
        <taxon>Cnuella</taxon>
    </lineage>
</organism>
<evidence type="ECO:0000256" key="2">
    <source>
        <dbReference type="ARBA" id="ARBA00023015"/>
    </source>
</evidence>
<feature type="domain" description="RNA polymerase sigma factor 70 region 4 type 2" evidence="8">
    <location>
        <begin position="142"/>
        <end position="194"/>
    </location>
</feature>
<dbReference type="InterPro" id="IPR013324">
    <property type="entry name" value="RNA_pol_sigma_r3/r4-like"/>
</dbReference>
<evidence type="ECO:0000313" key="9">
    <source>
        <dbReference type="EMBL" id="SHF45577.1"/>
    </source>
</evidence>
<evidence type="ECO:0000259" key="7">
    <source>
        <dbReference type="Pfam" id="PF04542"/>
    </source>
</evidence>
<keyword evidence="10" id="KW-1185">Reference proteome</keyword>
<keyword evidence="2 6" id="KW-0805">Transcription regulation</keyword>
<dbReference type="SUPFAM" id="SSF88659">
    <property type="entry name" value="Sigma3 and sigma4 domains of RNA polymerase sigma factors"/>
    <property type="match status" value="1"/>
</dbReference>
<comment type="similarity">
    <text evidence="1 6">Belongs to the sigma-70 factor family. ECF subfamily.</text>
</comment>
<dbReference type="InterPro" id="IPR036388">
    <property type="entry name" value="WH-like_DNA-bd_sf"/>
</dbReference>
<dbReference type="InterPro" id="IPR007627">
    <property type="entry name" value="RNA_pol_sigma70_r2"/>
</dbReference>
<evidence type="ECO:0000256" key="6">
    <source>
        <dbReference type="RuleBase" id="RU000716"/>
    </source>
</evidence>
<dbReference type="STRING" id="1302690.BUE76_17660"/>
<dbReference type="GO" id="GO:0006352">
    <property type="term" value="P:DNA-templated transcription initiation"/>
    <property type="evidence" value="ECO:0007669"/>
    <property type="project" value="InterPro"/>
</dbReference>
<dbReference type="Gene3D" id="1.10.10.10">
    <property type="entry name" value="Winged helix-like DNA-binding domain superfamily/Winged helix DNA-binding domain"/>
    <property type="match status" value="1"/>
</dbReference>
<keyword evidence="4 6" id="KW-0238">DNA-binding</keyword>
<dbReference type="InterPro" id="IPR014284">
    <property type="entry name" value="RNA_pol_sigma-70_dom"/>
</dbReference>
<keyword evidence="5 6" id="KW-0804">Transcription</keyword>
<dbReference type="PANTHER" id="PTHR43133:SF51">
    <property type="entry name" value="RNA POLYMERASE SIGMA FACTOR"/>
    <property type="match status" value="1"/>
</dbReference>
<dbReference type="Pfam" id="PF04542">
    <property type="entry name" value="Sigma70_r2"/>
    <property type="match status" value="1"/>
</dbReference>
<dbReference type="Proteomes" id="UP000184368">
    <property type="component" value="Unassembled WGS sequence"/>
</dbReference>
<evidence type="ECO:0000313" key="10">
    <source>
        <dbReference type="Proteomes" id="UP000184368"/>
    </source>
</evidence>
<evidence type="ECO:0000256" key="3">
    <source>
        <dbReference type="ARBA" id="ARBA00023082"/>
    </source>
</evidence>
<proteinExistence type="inferred from homology"/>
<feature type="domain" description="RNA polymerase sigma-70 region 2" evidence="7">
    <location>
        <begin position="48"/>
        <end position="105"/>
    </location>
</feature>
<evidence type="ECO:0000256" key="1">
    <source>
        <dbReference type="ARBA" id="ARBA00010641"/>
    </source>
</evidence>
<evidence type="ECO:0000256" key="5">
    <source>
        <dbReference type="ARBA" id="ARBA00023163"/>
    </source>
</evidence>
<dbReference type="EMBL" id="FQUO01000008">
    <property type="protein sequence ID" value="SHF45577.1"/>
    <property type="molecule type" value="Genomic_DNA"/>
</dbReference>
<dbReference type="NCBIfam" id="TIGR02937">
    <property type="entry name" value="sigma70-ECF"/>
    <property type="match status" value="1"/>
</dbReference>
<sequence>MKWLQKFFCNLRYHLSCLTKVTQQEEHIIISKVLAGNSEAFASLVYACQDLAVITAYNILLNREDAEEIAQDAFVQAYQSLASFKKESRFSSWLYRIVVNKALNKKSIKRHYTIAITETDGGTVAGDLAGDFVFPQGAENRKYIQAALQQLQFNERLCLTLHYLNEFSIPEINQLTNLSQANIKVLLHRGRKNLYGILKSLLKDELTQLKQP</sequence>
<dbReference type="InterPro" id="IPR013249">
    <property type="entry name" value="RNA_pol_sigma70_r4_t2"/>
</dbReference>
<gene>
    <name evidence="9" type="ORF">SAMN05444008_10880</name>
</gene>
<dbReference type="PANTHER" id="PTHR43133">
    <property type="entry name" value="RNA POLYMERASE ECF-TYPE SIGMA FACTO"/>
    <property type="match status" value="1"/>
</dbReference>
<dbReference type="PROSITE" id="PS01063">
    <property type="entry name" value="SIGMA70_ECF"/>
    <property type="match status" value="1"/>
</dbReference>
<dbReference type="AlphaFoldDB" id="A0A1M5BTJ0"/>
<dbReference type="InterPro" id="IPR013325">
    <property type="entry name" value="RNA_pol_sigma_r2"/>
</dbReference>
<dbReference type="CDD" id="cd06171">
    <property type="entry name" value="Sigma70_r4"/>
    <property type="match status" value="1"/>
</dbReference>
<name>A0A1M5BTJ0_9BACT</name>
<reference evidence="9 10" key="1">
    <citation type="submission" date="2016-11" db="EMBL/GenBank/DDBJ databases">
        <authorList>
            <person name="Jaros S."/>
            <person name="Januszkiewicz K."/>
            <person name="Wedrychowicz H."/>
        </authorList>
    </citation>
    <scope>NUCLEOTIDE SEQUENCE [LARGE SCALE GENOMIC DNA]</scope>
    <source>
        <strain evidence="9 10">DSM 26897</strain>
    </source>
</reference>
<dbReference type="InterPro" id="IPR039425">
    <property type="entry name" value="RNA_pol_sigma-70-like"/>
</dbReference>
<dbReference type="Gene3D" id="1.10.1740.10">
    <property type="match status" value="1"/>
</dbReference>
<evidence type="ECO:0000256" key="4">
    <source>
        <dbReference type="ARBA" id="ARBA00023125"/>
    </source>
</evidence>
<evidence type="ECO:0000259" key="8">
    <source>
        <dbReference type="Pfam" id="PF08281"/>
    </source>
</evidence>
<accession>A0A1M5BTJ0</accession>
<dbReference type="GO" id="GO:0016987">
    <property type="term" value="F:sigma factor activity"/>
    <property type="evidence" value="ECO:0007669"/>
    <property type="project" value="UniProtKB-KW"/>
</dbReference>